<keyword evidence="4" id="KW-0808">Transferase</keyword>
<dbReference type="PANTHER" id="PTHR43586">
    <property type="entry name" value="CYSTEINE DESULFURASE"/>
    <property type="match status" value="1"/>
</dbReference>
<dbReference type="AlphaFoldDB" id="A0A9X3MWD5"/>
<keyword evidence="2" id="KW-0663">Pyridoxal phosphate</keyword>
<protein>
    <submittedName>
        <fullName evidence="4">Aminotransferase class V-fold PLP-dependent enzyme</fullName>
    </submittedName>
</protein>
<organism evidence="4 5">
    <name type="scientific">Solirubrobacter ginsenosidimutans</name>
    <dbReference type="NCBI Taxonomy" id="490573"/>
    <lineage>
        <taxon>Bacteria</taxon>
        <taxon>Bacillati</taxon>
        <taxon>Actinomycetota</taxon>
        <taxon>Thermoleophilia</taxon>
        <taxon>Solirubrobacterales</taxon>
        <taxon>Solirubrobacteraceae</taxon>
        <taxon>Solirubrobacter</taxon>
    </lineage>
</organism>
<dbReference type="InterPro" id="IPR015424">
    <property type="entry name" value="PyrdxlP-dep_Trfase"/>
</dbReference>
<dbReference type="SUPFAM" id="SSF53383">
    <property type="entry name" value="PLP-dependent transferases"/>
    <property type="match status" value="1"/>
</dbReference>
<keyword evidence="4" id="KW-0032">Aminotransferase</keyword>
<name>A0A9X3MWD5_9ACTN</name>
<dbReference type="InterPro" id="IPR015421">
    <property type="entry name" value="PyrdxlP-dep_Trfase_major"/>
</dbReference>
<dbReference type="Gene3D" id="3.40.640.10">
    <property type="entry name" value="Type I PLP-dependent aspartate aminotransferase-like (Major domain)"/>
    <property type="match status" value="1"/>
</dbReference>
<dbReference type="PANTHER" id="PTHR43586:SF8">
    <property type="entry name" value="CYSTEINE DESULFURASE 1, CHLOROPLASTIC"/>
    <property type="match status" value="1"/>
</dbReference>
<gene>
    <name evidence="4" type="ORF">OM076_19970</name>
</gene>
<reference evidence="4" key="1">
    <citation type="submission" date="2022-10" db="EMBL/GenBank/DDBJ databases">
        <title>The WGS of Solirubrobacter ginsenosidimutans DSM 21036.</title>
        <authorList>
            <person name="Jiang Z."/>
        </authorList>
    </citation>
    <scope>NUCLEOTIDE SEQUENCE</scope>
    <source>
        <strain evidence="4">DSM 21036</strain>
    </source>
</reference>
<dbReference type="InterPro" id="IPR015422">
    <property type="entry name" value="PyrdxlP-dep_Trfase_small"/>
</dbReference>
<sequence length="419" mass="44604">MSVLVPPAHLLGSEVEVPCADGHLRRHVNLDYAASTPVMSAVWDVVEAFVPWYSSVHRGTGAKSQVSTAAYERSREVVAHFVGAAEESSVVFVRNTTEAINLLSTALPLGTRVLSTPVEHHANMLPWRRHDLRTLPFTTSADELLEVTERALKASRIDLLAVTGASNVTGEVWPLEQLGRLAHAHGAQLFVDAAQLAPHRAIDMQASHIDHLALSGHKLYAPFGSGALVSRAPLTGEPLLHGGGAIKLVTLDDVVWAEAPDRFEAGSPNVIGAVAFAAACEALEEIGMDAIADRERALSARLHAGLDGIDGLTRLALWPVHDERVGVASFTLKGHKAEALAARLSDEYAIAVRHGCFCAHPLITRLLQVPDAESKRLQMALRRGKEPELPGAVRASIGLGTTTQDIDALTGALAEIAGA</sequence>
<dbReference type="Pfam" id="PF00266">
    <property type="entry name" value="Aminotran_5"/>
    <property type="match status" value="1"/>
</dbReference>
<dbReference type="EMBL" id="JAPDOD010000019">
    <property type="protein sequence ID" value="MDA0162562.1"/>
    <property type="molecule type" value="Genomic_DNA"/>
</dbReference>
<dbReference type="InterPro" id="IPR000192">
    <property type="entry name" value="Aminotrans_V_dom"/>
</dbReference>
<dbReference type="GO" id="GO:0008483">
    <property type="term" value="F:transaminase activity"/>
    <property type="evidence" value="ECO:0007669"/>
    <property type="project" value="UniProtKB-KW"/>
</dbReference>
<comment type="cofactor">
    <cofactor evidence="1">
        <name>pyridoxal 5'-phosphate</name>
        <dbReference type="ChEBI" id="CHEBI:597326"/>
    </cofactor>
</comment>
<evidence type="ECO:0000259" key="3">
    <source>
        <dbReference type="Pfam" id="PF00266"/>
    </source>
</evidence>
<dbReference type="Proteomes" id="UP001149140">
    <property type="component" value="Unassembled WGS sequence"/>
</dbReference>
<feature type="domain" description="Aminotransferase class V" evidence="3">
    <location>
        <begin position="28"/>
        <end position="409"/>
    </location>
</feature>
<keyword evidence="5" id="KW-1185">Reference proteome</keyword>
<comment type="caution">
    <text evidence="4">The sequence shown here is derived from an EMBL/GenBank/DDBJ whole genome shotgun (WGS) entry which is preliminary data.</text>
</comment>
<evidence type="ECO:0000256" key="1">
    <source>
        <dbReference type="ARBA" id="ARBA00001933"/>
    </source>
</evidence>
<evidence type="ECO:0000313" key="5">
    <source>
        <dbReference type="Proteomes" id="UP001149140"/>
    </source>
</evidence>
<dbReference type="Gene3D" id="3.90.1150.10">
    <property type="entry name" value="Aspartate Aminotransferase, domain 1"/>
    <property type="match status" value="1"/>
</dbReference>
<evidence type="ECO:0000256" key="2">
    <source>
        <dbReference type="ARBA" id="ARBA00022898"/>
    </source>
</evidence>
<dbReference type="RefSeq" id="WP_270041803.1">
    <property type="nucleotide sequence ID" value="NZ_JAPDOD010000019.1"/>
</dbReference>
<proteinExistence type="predicted"/>
<accession>A0A9X3MWD5</accession>
<evidence type="ECO:0000313" key="4">
    <source>
        <dbReference type="EMBL" id="MDA0162562.1"/>
    </source>
</evidence>